<sequence length="63" mass="7719">MVDFFMSDKKPLILIKPNKNIMSDKYIYFEDKLYDFQFSLTYCPQIKKLIMNLIKFVVINKFR</sequence>
<dbReference type="AlphaFoldDB" id="A0A0S7XQ66"/>
<gene>
    <name evidence="1" type="ORF">AMJ44_12585</name>
</gene>
<evidence type="ECO:0000313" key="1">
    <source>
        <dbReference type="EMBL" id="KPJ64567.1"/>
    </source>
</evidence>
<dbReference type="Proteomes" id="UP000051861">
    <property type="component" value="Unassembled WGS sequence"/>
</dbReference>
<dbReference type="EMBL" id="LIZX01000175">
    <property type="protein sequence ID" value="KPJ64567.1"/>
    <property type="molecule type" value="Genomic_DNA"/>
</dbReference>
<proteinExistence type="predicted"/>
<comment type="caution">
    <text evidence="1">The sequence shown here is derived from an EMBL/GenBank/DDBJ whole genome shotgun (WGS) entry which is preliminary data.</text>
</comment>
<name>A0A0S7XQ66_UNCSA</name>
<organism evidence="1 2">
    <name type="scientific">candidate division WOR-1 bacterium DG_54_3</name>
    <dbReference type="NCBI Taxonomy" id="1703775"/>
    <lineage>
        <taxon>Bacteria</taxon>
        <taxon>Bacillati</taxon>
        <taxon>Saganbacteria</taxon>
    </lineage>
</organism>
<protein>
    <submittedName>
        <fullName evidence="1">Uncharacterized protein</fullName>
    </submittedName>
</protein>
<reference evidence="1 2" key="1">
    <citation type="journal article" date="2015" name="Microbiome">
        <title>Genomic resolution of linkages in carbon, nitrogen, and sulfur cycling among widespread estuary sediment bacteria.</title>
        <authorList>
            <person name="Baker B.J."/>
            <person name="Lazar C.S."/>
            <person name="Teske A.P."/>
            <person name="Dick G.J."/>
        </authorList>
    </citation>
    <scope>NUCLEOTIDE SEQUENCE [LARGE SCALE GENOMIC DNA]</scope>
    <source>
        <strain evidence="1">DG_54_3</strain>
    </source>
</reference>
<evidence type="ECO:0000313" key="2">
    <source>
        <dbReference type="Proteomes" id="UP000051861"/>
    </source>
</evidence>
<accession>A0A0S7XQ66</accession>